<evidence type="ECO:0000313" key="4">
    <source>
        <dbReference type="Proteomes" id="UP001501532"/>
    </source>
</evidence>
<accession>A0ABP6LYB2</accession>
<sequence length="186" mass="18805">MRGEGRDLVKRQLIWMACGGMTALALAAGCSAAPAEPKPGRAAASPAASAGRAEAPRSSQAAVAEHVKTILEDRLSPGETRFGSGTGSPCSTSSAGMFTAECVSAAEATGADASIALEQIGRHEGFATLRSVAEKLRTAVARYQRLGCAGNPAKASTRHACLEPAALIAQGFPDLRSGADLGLRGA</sequence>
<evidence type="ECO:0000256" key="2">
    <source>
        <dbReference type="SAM" id="SignalP"/>
    </source>
</evidence>
<gene>
    <name evidence="3" type="ORF">GCM10010448_58130</name>
</gene>
<feature type="region of interest" description="Disordered" evidence="1">
    <location>
        <begin position="35"/>
        <end position="62"/>
    </location>
</feature>
<keyword evidence="4" id="KW-1185">Reference proteome</keyword>
<organism evidence="3 4">
    <name type="scientific">Streptomyces glomeratus</name>
    <dbReference type="NCBI Taxonomy" id="284452"/>
    <lineage>
        <taxon>Bacteria</taxon>
        <taxon>Bacillati</taxon>
        <taxon>Actinomycetota</taxon>
        <taxon>Actinomycetes</taxon>
        <taxon>Kitasatosporales</taxon>
        <taxon>Streptomycetaceae</taxon>
        <taxon>Streptomyces</taxon>
    </lineage>
</organism>
<dbReference type="PROSITE" id="PS51257">
    <property type="entry name" value="PROKAR_LIPOPROTEIN"/>
    <property type="match status" value="1"/>
</dbReference>
<feature type="chain" id="PRO_5045352394" description="Lipoprotein" evidence="2">
    <location>
        <begin position="28"/>
        <end position="186"/>
    </location>
</feature>
<reference evidence="4" key="1">
    <citation type="journal article" date="2019" name="Int. J. Syst. Evol. Microbiol.">
        <title>The Global Catalogue of Microorganisms (GCM) 10K type strain sequencing project: providing services to taxonomists for standard genome sequencing and annotation.</title>
        <authorList>
            <consortium name="The Broad Institute Genomics Platform"/>
            <consortium name="The Broad Institute Genome Sequencing Center for Infectious Disease"/>
            <person name="Wu L."/>
            <person name="Ma J."/>
        </authorList>
    </citation>
    <scope>NUCLEOTIDE SEQUENCE [LARGE SCALE GENOMIC DNA]</scope>
    <source>
        <strain evidence="4">JCM 9091</strain>
    </source>
</reference>
<keyword evidence="2" id="KW-0732">Signal</keyword>
<evidence type="ECO:0008006" key="5">
    <source>
        <dbReference type="Google" id="ProtNLM"/>
    </source>
</evidence>
<feature type="compositionally biased region" description="Low complexity" evidence="1">
    <location>
        <begin position="35"/>
        <end position="59"/>
    </location>
</feature>
<dbReference type="Proteomes" id="UP001501532">
    <property type="component" value="Unassembled WGS sequence"/>
</dbReference>
<dbReference type="EMBL" id="BAAAUF010000059">
    <property type="protein sequence ID" value="GAA3067097.1"/>
    <property type="molecule type" value="Genomic_DNA"/>
</dbReference>
<name>A0ABP6LYB2_9ACTN</name>
<comment type="caution">
    <text evidence="3">The sequence shown here is derived from an EMBL/GenBank/DDBJ whole genome shotgun (WGS) entry which is preliminary data.</text>
</comment>
<feature type="signal peptide" evidence="2">
    <location>
        <begin position="1"/>
        <end position="27"/>
    </location>
</feature>
<evidence type="ECO:0000256" key="1">
    <source>
        <dbReference type="SAM" id="MobiDB-lite"/>
    </source>
</evidence>
<proteinExistence type="predicted"/>
<evidence type="ECO:0000313" key="3">
    <source>
        <dbReference type="EMBL" id="GAA3067097.1"/>
    </source>
</evidence>
<protein>
    <recommendedName>
        <fullName evidence="5">Lipoprotein</fullName>
    </recommendedName>
</protein>